<keyword evidence="2" id="KW-0732">Signal</keyword>
<evidence type="ECO:0000256" key="1">
    <source>
        <dbReference type="SAM" id="Phobius"/>
    </source>
</evidence>
<dbReference type="EMBL" id="BRYA01000001">
    <property type="protein sequence ID" value="GMI30642.1"/>
    <property type="molecule type" value="Genomic_DNA"/>
</dbReference>
<evidence type="ECO:0000313" key="3">
    <source>
        <dbReference type="EMBL" id="GMI30642.1"/>
    </source>
</evidence>
<dbReference type="Proteomes" id="UP001165065">
    <property type="component" value="Unassembled WGS sequence"/>
</dbReference>
<keyword evidence="1" id="KW-0812">Transmembrane</keyword>
<dbReference type="AlphaFoldDB" id="A0A9W7L537"/>
<feature type="transmembrane region" description="Helical" evidence="1">
    <location>
        <begin position="96"/>
        <end position="117"/>
    </location>
</feature>
<accession>A0A9W7L537</accession>
<feature type="signal peptide" evidence="2">
    <location>
        <begin position="1"/>
        <end position="18"/>
    </location>
</feature>
<reference evidence="4" key="1">
    <citation type="journal article" date="2023" name="Commun. Biol.">
        <title>Genome analysis of Parmales, the sister group of diatoms, reveals the evolutionary specialization of diatoms from phago-mixotrophs to photoautotrophs.</title>
        <authorList>
            <person name="Ban H."/>
            <person name="Sato S."/>
            <person name="Yoshikawa S."/>
            <person name="Yamada K."/>
            <person name="Nakamura Y."/>
            <person name="Ichinomiya M."/>
            <person name="Sato N."/>
            <person name="Blanc-Mathieu R."/>
            <person name="Endo H."/>
            <person name="Kuwata A."/>
            <person name="Ogata H."/>
        </authorList>
    </citation>
    <scope>NUCLEOTIDE SEQUENCE [LARGE SCALE GENOMIC DNA]</scope>
</reference>
<evidence type="ECO:0000313" key="4">
    <source>
        <dbReference type="Proteomes" id="UP001165065"/>
    </source>
</evidence>
<evidence type="ECO:0000256" key="2">
    <source>
        <dbReference type="SAM" id="SignalP"/>
    </source>
</evidence>
<name>A0A9W7L537_9STRA</name>
<feature type="transmembrane region" description="Helical" evidence="1">
    <location>
        <begin position="27"/>
        <end position="45"/>
    </location>
</feature>
<keyword evidence="1" id="KW-1133">Transmembrane helix</keyword>
<protein>
    <submittedName>
        <fullName evidence="3">Uncharacterized protein</fullName>
    </submittedName>
</protein>
<feature type="transmembrane region" description="Helical" evidence="1">
    <location>
        <begin position="66"/>
        <end position="84"/>
    </location>
</feature>
<keyword evidence="1" id="KW-0472">Membrane</keyword>
<sequence length="124" mass="13721">MAVAIFFWSWALYNTLSGYPDVTTSNLDFGVISFLAVWTISYRIYKKLRLSNLHGSVVVLTSTDKLLFFAACNLVGLNYLMGALGSMVRESYDNGVVYNVYCGIGAVGWWVNGIVGVRKMKRGG</sequence>
<feature type="chain" id="PRO_5040988456" evidence="2">
    <location>
        <begin position="19"/>
        <end position="124"/>
    </location>
</feature>
<gene>
    <name evidence="3" type="ORF">TrCOL_g2234</name>
</gene>
<proteinExistence type="predicted"/>
<comment type="caution">
    <text evidence="3">The sequence shown here is derived from an EMBL/GenBank/DDBJ whole genome shotgun (WGS) entry which is preliminary data.</text>
</comment>
<keyword evidence="4" id="KW-1185">Reference proteome</keyword>
<organism evidence="3 4">
    <name type="scientific">Triparma columacea</name>
    <dbReference type="NCBI Taxonomy" id="722753"/>
    <lineage>
        <taxon>Eukaryota</taxon>
        <taxon>Sar</taxon>
        <taxon>Stramenopiles</taxon>
        <taxon>Ochrophyta</taxon>
        <taxon>Bolidophyceae</taxon>
        <taxon>Parmales</taxon>
        <taxon>Triparmaceae</taxon>
        <taxon>Triparma</taxon>
    </lineage>
</organism>